<organism evidence="2">
    <name type="scientific">Variovorax paradoxus</name>
    <dbReference type="NCBI Taxonomy" id="34073"/>
    <lineage>
        <taxon>Bacteria</taxon>
        <taxon>Pseudomonadati</taxon>
        <taxon>Pseudomonadota</taxon>
        <taxon>Betaproteobacteria</taxon>
        <taxon>Burkholderiales</taxon>
        <taxon>Comamonadaceae</taxon>
        <taxon>Variovorax</taxon>
    </lineage>
</organism>
<proteinExistence type="predicted"/>
<feature type="region of interest" description="Disordered" evidence="1">
    <location>
        <begin position="1"/>
        <end position="21"/>
    </location>
</feature>
<protein>
    <submittedName>
        <fullName evidence="2">Uncharacterized protein</fullName>
    </submittedName>
</protein>
<gene>
    <name evidence="2" type="ORF">VVAX_04126</name>
</gene>
<reference evidence="2" key="1">
    <citation type="submission" date="2019-12" db="EMBL/GenBank/DDBJ databases">
        <authorList>
            <person name="Cremers G."/>
        </authorList>
    </citation>
    <scope>NUCLEOTIDE SEQUENCE</scope>
    <source>
        <strain evidence="2">Vvax</strain>
    </source>
</reference>
<accession>A0A679JEI3</accession>
<sequence length="126" mass="13105">MQVSGCPSSRHPRTSANGLASKYQKAEMTTRKLIQIAGMGVAFLLAACNSTSLRVGGAPEASIKNCVTAASRELRVPPGAIVVDSGSTPRDGVYTINLKVGPQGRSAVCTTDENSAVLGVVYKRPE</sequence>
<name>A0A679JEI3_VARPD</name>
<dbReference type="AlphaFoldDB" id="A0A679JEI3"/>
<evidence type="ECO:0000256" key="1">
    <source>
        <dbReference type="SAM" id="MobiDB-lite"/>
    </source>
</evidence>
<evidence type="ECO:0000313" key="2">
    <source>
        <dbReference type="EMBL" id="CAA2107216.1"/>
    </source>
</evidence>
<dbReference type="EMBL" id="LR743507">
    <property type="protein sequence ID" value="CAA2107216.1"/>
    <property type="molecule type" value="Genomic_DNA"/>
</dbReference>